<reference evidence="3 4" key="1">
    <citation type="submission" date="2019-07" db="EMBL/GenBank/DDBJ databases">
        <title>Whole genome shotgun sequence of Segetibacter aerophilus NBRC 106135.</title>
        <authorList>
            <person name="Hosoyama A."/>
            <person name="Uohara A."/>
            <person name="Ohji S."/>
            <person name="Ichikawa N."/>
        </authorList>
    </citation>
    <scope>NUCLEOTIDE SEQUENCE [LARGE SCALE GENOMIC DNA]</scope>
    <source>
        <strain evidence="3 4">NBRC 106135</strain>
    </source>
</reference>
<evidence type="ECO:0000259" key="2">
    <source>
        <dbReference type="Pfam" id="PF06439"/>
    </source>
</evidence>
<evidence type="ECO:0000313" key="4">
    <source>
        <dbReference type="Proteomes" id="UP000321513"/>
    </source>
</evidence>
<dbReference type="Pfam" id="PF06439">
    <property type="entry name" value="3keto-disac_hyd"/>
    <property type="match status" value="1"/>
</dbReference>
<keyword evidence="4" id="KW-1185">Reference proteome</keyword>
<dbReference type="AlphaFoldDB" id="A0A512BGA1"/>
<dbReference type="Gene3D" id="2.60.120.560">
    <property type="entry name" value="Exo-inulinase, domain 1"/>
    <property type="match status" value="1"/>
</dbReference>
<evidence type="ECO:0000256" key="1">
    <source>
        <dbReference type="SAM" id="SignalP"/>
    </source>
</evidence>
<organism evidence="3 4">
    <name type="scientific">Segetibacter aerophilus</name>
    <dbReference type="NCBI Taxonomy" id="670293"/>
    <lineage>
        <taxon>Bacteria</taxon>
        <taxon>Pseudomonadati</taxon>
        <taxon>Bacteroidota</taxon>
        <taxon>Chitinophagia</taxon>
        <taxon>Chitinophagales</taxon>
        <taxon>Chitinophagaceae</taxon>
        <taxon>Segetibacter</taxon>
    </lineage>
</organism>
<dbReference type="Proteomes" id="UP000321513">
    <property type="component" value="Unassembled WGS sequence"/>
</dbReference>
<dbReference type="OrthoDB" id="659240at2"/>
<name>A0A512BGA1_9BACT</name>
<gene>
    <name evidence="3" type="ORF">SAE01_34010</name>
</gene>
<dbReference type="InterPro" id="IPR010496">
    <property type="entry name" value="AL/BT2_dom"/>
</dbReference>
<dbReference type="RefSeq" id="WP_147205019.1">
    <property type="nucleotide sequence ID" value="NZ_BJYT01000014.1"/>
</dbReference>
<comment type="caution">
    <text evidence="3">The sequence shown here is derived from an EMBL/GenBank/DDBJ whole genome shotgun (WGS) entry which is preliminary data.</text>
</comment>
<accession>A0A512BGA1</accession>
<proteinExistence type="predicted"/>
<protein>
    <recommendedName>
        <fullName evidence="2">3-keto-alpha-glucoside-1,2-lyase/3-keto-2-hydroxy-glucal hydratase domain-containing protein</fullName>
    </recommendedName>
</protein>
<feature type="domain" description="3-keto-alpha-glucoside-1,2-lyase/3-keto-2-hydroxy-glucal hydratase" evidence="2">
    <location>
        <begin position="39"/>
        <end position="244"/>
    </location>
</feature>
<feature type="chain" id="PRO_5021742321" description="3-keto-alpha-glucoside-1,2-lyase/3-keto-2-hydroxy-glucal hydratase domain-containing protein" evidence="1">
    <location>
        <begin position="20"/>
        <end position="246"/>
    </location>
</feature>
<keyword evidence="1" id="KW-0732">Signal</keyword>
<feature type="signal peptide" evidence="1">
    <location>
        <begin position="1"/>
        <end position="19"/>
    </location>
</feature>
<sequence>MKSAFLILSVILLLTQASAQNTSNKMQDNTLSTQEKNEGWKLLFDGKTTSGWHSYGYNAVGNAWNILDGCLHLDVANRKSWPANESKDILTNDEYDNFHLKVDWKLAKKGNSGIIFYVHEDKSKYANTYETGPEMQVLDNAGHADAKIPKHRAGDLYDLISSSSEPVKPAEEWNHAEIMCKDGKLEFFLNGVSIVTTTMWDDNWKKMVANSKFKSMPDFGTFKKGKIALQEHGEEVWFKNIKIRKL</sequence>
<evidence type="ECO:0000313" key="3">
    <source>
        <dbReference type="EMBL" id="GEO10905.1"/>
    </source>
</evidence>
<dbReference type="GO" id="GO:0016787">
    <property type="term" value="F:hydrolase activity"/>
    <property type="evidence" value="ECO:0007669"/>
    <property type="project" value="InterPro"/>
</dbReference>
<dbReference type="EMBL" id="BJYT01000014">
    <property type="protein sequence ID" value="GEO10905.1"/>
    <property type="molecule type" value="Genomic_DNA"/>
</dbReference>